<dbReference type="AlphaFoldDB" id="D4LDH0"/>
<dbReference type="GeneID" id="83156290"/>
<reference evidence="2" key="2">
    <citation type="submission" date="2010-03" db="EMBL/GenBank/DDBJ databases">
        <authorList>
            <person name="Pajon A."/>
        </authorList>
    </citation>
    <scope>NUCLEOTIDE SEQUENCE</scope>
    <source>
        <strain evidence="2">Type strain: 18P13</strain>
    </source>
</reference>
<dbReference type="InterPro" id="IPR002035">
    <property type="entry name" value="VWF_A"/>
</dbReference>
<dbReference type="HOGENOM" id="CLU_082324_0_0_9"/>
<reference evidence="2" key="1">
    <citation type="submission" date="2010-03" db="EMBL/GenBank/DDBJ databases">
        <title>The genome sequence of Ruminococcus sp. 18P13.</title>
        <authorList>
            <consortium name="metaHIT consortium -- http://www.metahit.eu/"/>
            <person name="Pajon A."/>
            <person name="Turner K."/>
            <person name="Parkhill J."/>
            <person name="Bernalier A."/>
        </authorList>
    </citation>
    <scope>NUCLEOTIDE SEQUENCE [LARGE SCALE GENOMIC DNA]</scope>
    <source>
        <strain evidence="2">Type strain: 18P13</strain>
    </source>
</reference>
<proteinExistence type="predicted"/>
<dbReference type="PROSITE" id="PS50234">
    <property type="entry name" value="VWFA"/>
    <property type="match status" value="1"/>
</dbReference>
<dbReference type="Gene3D" id="3.40.50.410">
    <property type="entry name" value="von Willebrand factor, type A domain"/>
    <property type="match status" value="1"/>
</dbReference>
<keyword evidence="3" id="KW-1185">Reference proteome</keyword>
<gene>
    <name evidence="2" type="ordered locus">RUM_15760</name>
</gene>
<dbReference type="PATRIC" id="fig|213810.4.peg.1475"/>
<evidence type="ECO:0000313" key="2">
    <source>
        <dbReference type="EMBL" id="CBL17665.1"/>
    </source>
</evidence>
<dbReference type="KEGG" id="rch:RUM_15760"/>
<dbReference type="InterPro" id="IPR036465">
    <property type="entry name" value="vWFA_dom_sf"/>
</dbReference>
<feature type="domain" description="VWFA" evidence="1">
    <location>
        <begin position="17"/>
        <end position="194"/>
    </location>
</feature>
<evidence type="ECO:0000313" key="3">
    <source>
        <dbReference type="Proteomes" id="UP000007054"/>
    </source>
</evidence>
<accession>D4LDH0</accession>
<dbReference type="RefSeq" id="WP_015558571.1">
    <property type="nucleotide sequence ID" value="NC_021039.1"/>
</dbReference>
<organism evidence="2 3">
    <name type="scientific">Ruminococcus champanellensis (strain DSM 18848 / JCM 17042 / KCTC 15320 / 18P13)</name>
    <dbReference type="NCBI Taxonomy" id="213810"/>
    <lineage>
        <taxon>Bacteria</taxon>
        <taxon>Bacillati</taxon>
        <taxon>Bacillota</taxon>
        <taxon>Clostridia</taxon>
        <taxon>Eubacteriales</taxon>
        <taxon>Oscillospiraceae</taxon>
        <taxon>Ruminococcus</taxon>
    </lineage>
</organism>
<sequence length="257" mass="27333">MADFYGGAVEVARRTMTLFFLVDTSGSMDGSKIGTLNSAVEEVIPEIRKLSGENADAAIKIAVLEFSSGARWITSAPMDANDFRWNYLNADGLTDFGEMCKMLNEKLSRSAFMSDVAGSFAPAIFLLSDGEPTDDYQKELGKLKENNWFKKAIKVAIAIGDDANKDVLAEFTGNKEAVITVHTPEALTKMIRFVSVTASQIGSKSSGVGKGGVDQAPSKQGAAIEAIGAAVQGGDMGAGVTMVNTPPDSEDPEAWDW</sequence>
<name>D4LDH0_RUMC1</name>
<dbReference type="BioCyc" id="RCHA213810:RUM_RS07670-MONOMER"/>
<dbReference type="EMBL" id="FP929052">
    <property type="protein sequence ID" value="CBL17665.1"/>
    <property type="molecule type" value="Genomic_DNA"/>
</dbReference>
<dbReference type="SUPFAM" id="SSF53300">
    <property type="entry name" value="vWA-like"/>
    <property type="match status" value="1"/>
</dbReference>
<dbReference type="STRING" id="213810.RUM_15760"/>
<evidence type="ECO:0000259" key="1">
    <source>
        <dbReference type="PROSITE" id="PS50234"/>
    </source>
</evidence>
<dbReference type="SMART" id="SM00327">
    <property type="entry name" value="VWA"/>
    <property type="match status" value="1"/>
</dbReference>
<protein>
    <submittedName>
        <fullName evidence="2">Uncharacterized protein encoded in toxicity protection region of plasmid R478, contains von Willebrand factor (VWF) domain</fullName>
    </submittedName>
</protein>
<dbReference type="Pfam" id="PF00092">
    <property type="entry name" value="VWA"/>
    <property type="match status" value="1"/>
</dbReference>
<dbReference type="Proteomes" id="UP000007054">
    <property type="component" value="Chromosome"/>
</dbReference>